<feature type="transmembrane region" description="Helical" evidence="6">
    <location>
        <begin position="21"/>
        <end position="49"/>
    </location>
</feature>
<keyword evidence="2" id="KW-1003">Cell membrane</keyword>
<protein>
    <recommendedName>
        <fullName evidence="7">RDD domain-containing protein</fullName>
    </recommendedName>
</protein>
<evidence type="ECO:0000256" key="5">
    <source>
        <dbReference type="ARBA" id="ARBA00023136"/>
    </source>
</evidence>
<dbReference type="InterPro" id="IPR010432">
    <property type="entry name" value="RDD"/>
</dbReference>
<organism evidence="8 9">
    <name type="scientific">Helicobacter brantae</name>
    <dbReference type="NCBI Taxonomy" id="375927"/>
    <lineage>
        <taxon>Bacteria</taxon>
        <taxon>Pseudomonadati</taxon>
        <taxon>Campylobacterota</taxon>
        <taxon>Epsilonproteobacteria</taxon>
        <taxon>Campylobacterales</taxon>
        <taxon>Helicobacteraceae</taxon>
        <taxon>Helicobacter</taxon>
    </lineage>
</organism>
<dbReference type="AlphaFoldDB" id="A0A3D8IWP3"/>
<dbReference type="OrthoDB" id="5349007at2"/>
<evidence type="ECO:0000259" key="7">
    <source>
        <dbReference type="Pfam" id="PF06271"/>
    </source>
</evidence>
<keyword evidence="3 6" id="KW-0812">Transmembrane</keyword>
<feature type="domain" description="RDD" evidence="7">
    <location>
        <begin position="23"/>
        <end position="140"/>
    </location>
</feature>
<evidence type="ECO:0000256" key="2">
    <source>
        <dbReference type="ARBA" id="ARBA00022475"/>
    </source>
</evidence>
<reference evidence="8 9" key="1">
    <citation type="submission" date="2018-04" db="EMBL/GenBank/DDBJ databases">
        <title>Novel Campyloabacter and Helicobacter Species and Strains.</title>
        <authorList>
            <person name="Mannion A.J."/>
            <person name="Shen Z."/>
            <person name="Fox J.G."/>
        </authorList>
    </citation>
    <scope>NUCLEOTIDE SEQUENCE [LARGE SCALE GENOMIC DNA]</scope>
    <source>
        <strain evidence="8 9">MIT 04-9366</strain>
    </source>
</reference>
<keyword evidence="4 6" id="KW-1133">Transmembrane helix</keyword>
<evidence type="ECO:0000256" key="6">
    <source>
        <dbReference type="SAM" id="Phobius"/>
    </source>
</evidence>
<dbReference type="PANTHER" id="PTHR36115">
    <property type="entry name" value="PROLINE-RICH ANTIGEN HOMOLOG-RELATED"/>
    <property type="match status" value="1"/>
</dbReference>
<dbReference type="EMBL" id="NXLV01000016">
    <property type="protein sequence ID" value="RDU69335.1"/>
    <property type="molecule type" value="Genomic_DNA"/>
</dbReference>
<dbReference type="Pfam" id="PF06271">
    <property type="entry name" value="RDD"/>
    <property type="match status" value="1"/>
</dbReference>
<dbReference type="Proteomes" id="UP000257045">
    <property type="component" value="Unassembled WGS sequence"/>
</dbReference>
<keyword evidence="9" id="KW-1185">Reference proteome</keyword>
<dbReference type="RefSeq" id="WP_115570021.1">
    <property type="nucleotide sequence ID" value="NZ_NXLV01000016.1"/>
</dbReference>
<dbReference type="InterPro" id="IPR051791">
    <property type="entry name" value="Pra-immunoreactive"/>
</dbReference>
<comment type="caution">
    <text evidence="8">The sequence shown here is derived from an EMBL/GenBank/DDBJ whole genome shotgun (WGS) entry which is preliminary data.</text>
</comment>
<name>A0A3D8IWP3_9HELI</name>
<evidence type="ECO:0000256" key="1">
    <source>
        <dbReference type="ARBA" id="ARBA00004651"/>
    </source>
</evidence>
<proteinExistence type="predicted"/>
<evidence type="ECO:0000256" key="4">
    <source>
        <dbReference type="ARBA" id="ARBA00022989"/>
    </source>
</evidence>
<dbReference type="GO" id="GO:0005886">
    <property type="term" value="C:plasma membrane"/>
    <property type="evidence" value="ECO:0007669"/>
    <property type="project" value="UniProtKB-SubCell"/>
</dbReference>
<sequence length="152" mass="17502">MGKKHKTPTPSTKPTPKSQGYFFLRFKAFVIDLFMIYTPILYIVTYLILGSKEALWENQGAVLSCWALYGGIDSLLCSTLSQTPGMRAQELILVDKNGQKVGFFRCFIRFVAWLVSLGLVFGFVFPFFRKDRLSFQDWLCQTQILKRPNPQK</sequence>
<accession>A0A3D8IWP3</accession>
<keyword evidence="5 6" id="KW-0472">Membrane</keyword>
<comment type="subcellular location">
    <subcellularLocation>
        <location evidence="1">Cell membrane</location>
        <topology evidence="1">Multi-pass membrane protein</topology>
    </subcellularLocation>
</comment>
<dbReference type="PANTHER" id="PTHR36115:SF4">
    <property type="entry name" value="MEMBRANE PROTEIN"/>
    <property type="match status" value="1"/>
</dbReference>
<evidence type="ECO:0000313" key="8">
    <source>
        <dbReference type="EMBL" id="RDU69335.1"/>
    </source>
</evidence>
<gene>
    <name evidence="8" type="ORF">CQA58_07100</name>
</gene>
<evidence type="ECO:0000256" key="3">
    <source>
        <dbReference type="ARBA" id="ARBA00022692"/>
    </source>
</evidence>
<evidence type="ECO:0000313" key="9">
    <source>
        <dbReference type="Proteomes" id="UP000257045"/>
    </source>
</evidence>
<feature type="transmembrane region" description="Helical" evidence="6">
    <location>
        <begin position="102"/>
        <end position="128"/>
    </location>
</feature>